<accession>A0AAF0D2Q8</accession>
<dbReference type="GO" id="GO:0004620">
    <property type="term" value="F:phospholipase activity"/>
    <property type="evidence" value="ECO:0007669"/>
    <property type="project" value="InterPro"/>
</dbReference>
<dbReference type="KEGG" id="oyw:OdinLCB4_001060"/>
<name>A0AAF0D2Q8_ODILC</name>
<keyword evidence="5" id="KW-0325">Glycoprotein</keyword>
<evidence type="ECO:0000256" key="3">
    <source>
        <dbReference type="ARBA" id="ARBA00022963"/>
    </source>
</evidence>
<keyword evidence="4" id="KW-0443">Lipid metabolism</keyword>
<dbReference type="GO" id="GO:0016746">
    <property type="term" value="F:acyltransferase activity"/>
    <property type="evidence" value="ECO:0007669"/>
    <property type="project" value="UniProtKB-KW"/>
</dbReference>
<dbReference type="InterPro" id="IPR007000">
    <property type="entry name" value="PLipase_B-like"/>
</dbReference>
<dbReference type="EMBL" id="CP091871">
    <property type="protein sequence ID" value="WEU40549.1"/>
    <property type="molecule type" value="Genomic_DNA"/>
</dbReference>
<reference evidence="6" key="1">
    <citation type="journal article" date="2017" name="Nature">
        <title>Asgard archaea illuminate the origin of eukaryotic cellular complexity.</title>
        <authorList>
            <person name="Zaremba-Niedzwiedzka K."/>
            <person name="Caceres E.F."/>
            <person name="Saw J.H."/>
            <person name="Backstrom D."/>
            <person name="Juzokaite L."/>
            <person name="Vancaester E."/>
            <person name="Seitz K.W."/>
            <person name="Anantharaman K."/>
            <person name="Starnawski P."/>
            <person name="Kjeldsen K.U."/>
            <person name="Scott M.B."/>
            <person name="Nunoura T."/>
            <person name="Banfield J.F."/>
            <person name="Schramm A."/>
            <person name="Baker B.J."/>
            <person name="Spang A."/>
            <person name="Ettema T.J.G."/>
        </authorList>
    </citation>
    <scope>NUCLEOTIDE SEQUENCE</scope>
    <source>
        <strain evidence="6">LCB_4</strain>
    </source>
</reference>
<keyword evidence="3" id="KW-0442">Lipid degradation</keyword>
<evidence type="ECO:0000313" key="7">
    <source>
        <dbReference type="Proteomes" id="UP000186851"/>
    </source>
</evidence>
<keyword evidence="2" id="KW-0378">Hydrolase</keyword>
<protein>
    <submittedName>
        <fullName evidence="6">C45 family autoproteolytic acyltransferase/hydrolase</fullName>
    </submittedName>
</protein>
<evidence type="ECO:0000256" key="4">
    <source>
        <dbReference type="ARBA" id="ARBA00023098"/>
    </source>
</evidence>
<dbReference type="GO" id="GO:0016042">
    <property type="term" value="P:lipid catabolic process"/>
    <property type="evidence" value="ECO:0007669"/>
    <property type="project" value="UniProtKB-KW"/>
</dbReference>
<keyword evidence="6" id="KW-0012">Acyltransferase</keyword>
<dbReference type="Pfam" id="PF04916">
    <property type="entry name" value="Phospholip_B"/>
    <property type="match status" value="1"/>
</dbReference>
<dbReference type="Gene3D" id="3.60.60.30">
    <property type="match status" value="1"/>
</dbReference>
<evidence type="ECO:0000313" key="6">
    <source>
        <dbReference type="EMBL" id="WEU40549.1"/>
    </source>
</evidence>
<keyword evidence="1" id="KW-0732">Signal</keyword>
<organism evidence="6 7">
    <name type="scientific">Odinarchaeota yellowstonii (strain LCB_4)</name>
    <dbReference type="NCBI Taxonomy" id="1841599"/>
    <lineage>
        <taxon>Archaea</taxon>
        <taxon>Promethearchaeati</taxon>
        <taxon>Candidatus Odinarchaeota</taxon>
        <taxon>Candidatus Odinarchaeia</taxon>
        <taxon>Candidatus Odinarchaeales</taxon>
        <taxon>Candidatus Odinarchaeaceae</taxon>
        <taxon>Candidatus Odinarchaeum</taxon>
    </lineage>
</organism>
<evidence type="ECO:0000256" key="5">
    <source>
        <dbReference type="ARBA" id="ARBA00023180"/>
    </source>
</evidence>
<gene>
    <name evidence="6" type="ORF">OdinLCB4_001060</name>
</gene>
<proteinExistence type="predicted"/>
<dbReference type="NCBIfam" id="NF040521">
    <property type="entry name" value="C45_proenzyme"/>
    <property type="match status" value="1"/>
</dbReference>
<dbReference type="InterPro" id="IPR047794">
    <property type="entry name" value="C45_proenzyme-like"/>
</dbReference>
<evidence type="ECO:0000256" key="1">
    <source>
        <dbReference type="ARBA" id="ARBA00022729"/>
    </source>
</evidence>
<dbReference type="InterPro" id="IPR047803">
    <property type="entry name" value="DCD1A/B-like"/>
</dbReference>
<reference evidence="6" key="2">
    <citation type="journal article" date="2022" name="Nat. Microbiol.">
        <title>A closed Candidatus Odinarchaeum chromosome exposes Asgard archaeal viruses.</title>
        <authorList>
            <person name="Tamarit D."/>
            <person name="Caceres E.F."/>
            <person name="Krupovic M."/>
            <person name="Nijland R."/>
            <person name="Eme L."/>
            <person name="Robinson N.P."/>
            <person name="Ettema T.J.G."/>
        </authorList>
    </citation>
    <scope>NUCLEOTIDE SEQUENCE</scope>
    <source>
        <strain evidence="6">LCB_4</strain>
    </source>
</reference>
<sequence>MNKKISDSQAKELLCGSYRCPVNGWLRVHLQGEPYQIGFQHGYLLANEIRCAVTVLGKFFEVEYKIPWPNFRQIAEELYLGKIPEEQLQEMNGIVDGTIYAGVRDLDVIDIIALNGYGDTLTYYAWTQYESGKSSTPPTPGHCSAFIATGDATDNGEIVLAHNMWWNYILGGLFNIMMTINPVKGYKMFIETGPGSIGGNTIDWDMNSAGLMVSETTITGAVTFNPKGTPYFVRGRKAIQYADSLDKWVEIMLTDNNGGFACDWLVGDAKTGEILWLELATKHHAMKRTRNGFFIGSNVALDPSVRAETIVDYNNQGRSHIARYCRLEPLVQSNYGRLNIELGKIILADHFDVSLNKETASSNTICGHIEADQRGWPEWGAGPYYPFGTTDGKVVNSTLIAKGQQWAHWGKPCGASFIAKEYFSRHREYAWQEKYMKDIIAYPWTLLSADPAWGELEK</sequence>
<dbReference type="AlphaFoldDB" id="A0AAF0D2Q8"/>
<dbReference type="PANTHER" id="PTHR35190">
    <property type="entry name" value="PROTEIN DCD1B"/>
    <property type="match status" value="1"/>
</dbReference>
<dbReference type="PANTHER" id="PTHR35190:SF2">
    <property type="entry name" value="PROTEIN DCD1B"/>
    <property type="match status" value="1"/>
</dbReference>
<keyword evidence="6" id="KW-0808">Transferase</keyword>
<dbReference type="Proteomes" id="UP000186851">
    <property type="component" value="Chromosome"/>
</dbReference>
<evidence type="ECO:0000256" key="2">
    <source>
        <dbReference type="ARBA" id="ARBA00022801"/>
    </source>
</evidence>